<feature type="coiled-coil region" evidence="16">
    <location>
        <begin position="89"/>
        <end position="156"/>
    </location>
</feature>
<keyword evidence="4" id="KW-0282">Flagellum</keyword>
<evidence type="ECO:0000256" key="9">
    <source>
        <dbReference type="ARBA" id="ARBA00031554"/>
    </source>
</evidence>
<evidence type="ECO:0000256" key="15">
    <source>
        <dbReference type="ARBA" id="ARBA00046115"/>
    </source>
</evidence>
<dbReference type="GO" id="GO:0060285">
    <property type="term" value="P:cilium-dependent cell motility"/>
    <property type="evidence" value="ECO:0007669"/>
    <property type="project" value="TreeGrafter"/>
</dbReference>
<evidence type="ECO:0000256" key="11">
    <source>
        <dbReference type="ARBA" id="ARBA00038424"/>
    </source>
</evidence>
<evidence type="ECO:0000256" key="13">
    <source>
        <dbReference type="ARBA" id="ARBA00041517"/>
    </source>
</evidence>
<evidence type="ECO:0000256" key="12">
    <source>
        <dbReference type="ARBA" id="ARBA00040899"/>
    </source>
</evidence>
<keyword evidence="6" id="KW-0969">Cilium</keyword>
<evidence type="ECO:0000256" key="3">
    <source>
        <dbReference type="ARBA" id="ARBA00022490"/>
    </source>
</evidence>
<dbReference type="InterPro" id="IPR039750">
    <property type="entry name" value="DRC1/DRC2"/>
</dbReference>
<evidence type="ECO:0000256" key="14">
    <source>
        <dbReference type="ARBA" id="ARBA00045865"/>
    </source>
</evidence>
<dbReference type="KEGG" id="pmrn:116952726"/>
<comment type="function">
    <text evidence="15">Component of the nexin-dynein regulatory complex (N-DRC) a key regulator of ciliary/flagellar motility which maintains the alignment and integrity of the distal axoneme and regulates microtubule sliding in motile axonemes. Plays a critical role in the assembly of N-DRC and also stabilizes the assembly of multiple inner dynein arms and radial spokes. Coassembles with CCDC65/DRC2 to form a central scaffold needed for assembly of the N-DRC and its attachment to the outer doublet microtubules.</text>
</comment>
<feature type="coiled-coil region" evidence="16">
    <location>
        <begin position="245"/>
        <end position="300"/>
    </location>
</feature>
<name>A0AAJ7U3Z2_PETMA</name>
<dbReference type="Pfam" id="PF14772">
    <property type="entry name" value="NYD-SP28"/>
    <property type="match status" value="1"/>
</dbReference>
<evidence type="ECO:0000256" key="8">
    <source>
        <dbReference type="ARBA" id="ARBA00023273"/>
    </source>
</evidence>
<organism evidence="19 20">
    <name type="scientific">Petromyzon marinus</name>
    <name type="common">Sea lamprey</name>
    <dbReference type="NCBI Taxonomy" id="7757"/>
    <lineage>
        <taxon>Eukaryota</taxon>
        <taxon>Metazoa</taxon>
        <taxon>Chordata</taxon>
        <taxon>Craniata</taxon>
        <taxon>Vertebrata</taxon>
        <taxon>Cyclostomata</taxon>
        <taxon>Hyperoartia</taxon>
        <taxon>Petromyzontiformes</taxon>
        <taxon>Petromyzontidae</taxon>
        <taxon>Petromyzon</taxon>
    </lineage>
</organism>
<comment type="function">
    <text evidence="14">Component of the nexin-dynein regulatory complex (N-DRC), a key regulator of ciliary/flagellar motility which maintains the alignment and integrity of the distal axoneme and regulates microtubule sliding in motile axonemes. Plays a critical role in the assembly of N-DRC and also stabilizes the assembly of multiple inner dynein arms and radial spokes. Coassembles with DRC1 to form a central scaffold needed for assembly of the N-DRC and its attachment to the outer doublet microtubules.</text>
</comment>
<dbReference type="Proteomes" id="UP001318040">
    <property type="component" value="Chromosome 48"/>
</dbReference>
<evidence type="ECO:0000313" key="19">
    <source>
        <dbReference type="Proteomes" id="UP001318040"/>
    </source>
</evidence>
<evidence type="ECO:0000256" key="4">
    <source>
        <dbReference type="ARBA" id="ARBA00022846"/>
    </source>
</evidence>
<keyword evidence="7" id="KW-0206">Cytoskeleton</keyword>
<evidence type="ECO:0000259" key="17">
    <source>
        <dbReference type="Pfam" id="PF14772"/>
    </source>
</evidence>
<keyword evidence="8" id="KW-0966">Cell projection</keyword>
<dbReference type="GO" id="GO:0005858">
    <property type="term" value="C:axonemal dynein complex"/>
    <property type="evidence" value="ECO:0007669"/>
    <property type="project" value="InterPro"/>
</dbReference>
<protein>
    <recommendedName>
        <fullName evidence="2">Dynein regulatory complex protein 1</fullName>
    </recommendedName>
    <alternativeName>
        <fullName evidence="9">Coiled-coil domain-containing protein 164</fullName>
    </alternativeName>
    <alternativeName>
        <fullName evidence="13">Coiled-coil domain-containing protein 65</fullName>
    </alternativeName>
    <alternativeName>
        <fullName evidence="12">Dynein regulatory complex subunit 2</fullName>
    </alternativeName>
</protein>
<dbReference type="Pfam" id="PF14775">
    <property type="entry name" value="NYD-SP28_assoc"/>
    <property type="match status" value="1"/>
</dbReference>
<evidence type="ECO:0000256" key="1">
    <source>
        <dbReference type="ARBA" id="ARBA00004611"/>
    </source>
</evidence>
<evidence type="ECO:0000256" key="2">
    <source>
        <dbReference type="ARBA" id="ARBA00013815"/>
    </source>
</evidence>
<evidence type="ECO:0000256" key="6">
    <source>
        <dbReference type="ARBA" id="ARBA00023069"/>
    </source>
</evidence>
<comment type="similarity">
    <text evidence="11">Belongs to the DRC2 family.</text>
</comment>
<evidence type="ECO:0000256" key="7">
    <source>
        <dbReference type="ARBA" id="ARBA00023212"/>
    </source>
</evidence>
<feature type="domain" description="Dynein regulatory complex protein 1 C-terminal" evidence="18">
    <location>
        <begin position="396"/>
        <end position="437"/>
    </location>
</feature>
<evidence type="ECO:0000256" key="5">
    <source>
        <dbReference type="ARBA" id="ARBA00023054"/>
    </source>
</evidence>
<dbReference type="PANTHER" id="PTHR21625:SF0">
    <property type="entry name" value="DYNEIN REGULATORY COMPLEX SUBUNIT 2"/>
    <property type="match status" value="1"/>
</dbReference>
<keyword evidence="3" id="KW-0963">Cytoplasm</keyword>
<reference evidence="20" key="1">
    <citation type="submission" date="2025-08" db="UniProtKB">
        <authorList>
            <consortium name="RefSeq"/>
        </authorList>
    </citation>
    <scope>IDENTIFICATION</scope>
    <source>
        <tissue evidence="20">Sperm</tissue>
    </source>
</reference>
<evidence type="ECO:0000313" key="20">
    <source>
        <dbReference type="RefSeq" id="XP_032828225.1"/>
    </source>
</evidence>
<dbReference type="InterPro" id="IPR039505">
    <property type="entry name" value="DRC1/2_N"/>
</dbReference>
<gene>
    <name evidence="20" type="primary">CCDC65</name>
</gene>
<dbReference type="RefSeq" id="XP_032828225.1">
    <property type="nucleotide sequence ID" value="XM_032972334.1"/>
</dbReference>
<accession>A0AAJ7U3Z2</accession>
<dbReference type="PANTHER" id="PTHR21625">
    <property type="entry name" value="NYD-SP28 PROTEIN"/>
    <property type="match status" value="1"/>
</dbReference>
<evidence type="ECO:0000259" key="18">
    <source>
        <dbReference type="Pfam" id="PF14775"/>
    </source>
</evidence>
<sequence length="487" mass="56539">MPGKRKKFLTEEEQLLQAQQKLLAEEDSRRKKEDMLMQYLKEKLAKEENNTRLNSIKLTQQWRAMMRQAKSQELCRDLEILSQTFERVVDRKDSVIKCLTKDLEEAEEQHCMAFRSHMENVQRLLGLQAARVKRLREEYQLEVSALKEEFDSERELIVQQHAHEISDIKDILFAMEENFAEKEKEALQEFHSSMDEIKNDVLEEKQALRVQLEGAVEALWRQFQVALQQYTDATEERRIAFDALKTRDEKSAREIEAQARRLQRLQDSMASVRARTSALARECEERNQRLREERAAARLHALQGKGALGEQRSRERKRLAVLAEHSHRTNAVLNTVLRKAEQVLKMGEICRRMETEQEKVLPFPPSALTPEEQRDVDTQLAQTPTQQLSQVAARYSSMERFWCRYNKVLLEQLALEHERDALQRENGRLRRALQLYLEGLSLGGDAPALATATAATPIVPVGDARVRRPSYMVVIEAAHVVKHLVPS</sequence>
<dbReference type="GO" id="GO:0003352">
    <property type="term" value="P:regulation of cilium movement"/>
    <property type="evidence" value="ECO:0007669"/>
    <property type="project" value="TreeGrafter"/>
</dbReference>
<dbReference type="GO" id="GO:0070286">
    <property type="term" value="P:axonemal dynein complex assembly"/>
    <property type="evidence" value="ECO:0007669"/>
    <property type="project" value="InterPro"/>
</dbReference>
<evidence type="ECO:0000256" key="16">
    <source>
        <dbReference type="SAM" id="Coils"/>
    </source>
</evidence>
<dbReference type="InterPro" id="IPR029440">
    <property type="entry name" value="DRC1_C"/>
</dbReference>
<dbReference type="AlphaFoldDB" id="A0AAJ7U3Z2"/>
<keyword evidence="19" id="KW-1185">Reference proteome</keyword>
<keyword evidence="5 16" id="KW-0175">Coiled coil</keyword>
<comment type="subcellular location">
    <subcellularLocation>
        <location evidence="1">Cytoplasm</location>
        <location evidence="1">Cytoskeleton</location>
        <location evidence="1">Flagellum axoneme</location>
    </subcellularLocation>
    <subcellularLocation>
        <location evidence="10">Cytoplasm</location>
        <location evidence="10">Cytoskeleton</location>
        <location evidence="10">Flagellum basal body</location>
    </subcellularLocation>
</comment>
<evidence type="ECO:0000256" key="10">
    <source>
        <dbReference type="ARBA" id="ARBA00037841"/>
    </source>
</evidence>
<dbReference type="CTD" id="85478"/>
<feature type="domain" description="Dynein regulatory complex protein 1/2 N-terminal" evidence="17">
    <location>
        <begin position="23"/>
        <end position="121"/>
    </location>
</feature>
<proteinExistence type="inferred from homology"/>